<dbReference type="EMBL" id="QYTU02000008">
    <property type="protein sequence ID" value="RWR12903.1"/>
    <property type="molecule type" value="Genomic_DNA"/>
</dbReference>
<dbReference type="GO" id="GO:0016887">
    <property type="term" value="F:ATP hydrolysis activity"/>
    <property type="evidence" value="ECO:0007669"/>
    <property type="project" value="InterPro"/>
</dbReference>
<comment type="caution">
    <text evidence="6">The sequence shown here is derived from an EMBL/GenBank/DDBJ whole genome shotgun (WGS) entry which is preliminary data.</text>
</comment>
<keyword evidence="4 6" id="KW-0067">ATP-binding</keyword>
<dbReference type="SMART" id="SM00382">
    <property type="entry name" value="AAA"/>
    <property type="match status" value="1"/>
</dbReference>
<comment type="similarity">
    <text evidence="1">Belongs to the ABC transporter superfamily.</text>
</comment>
<keyword evidence="7" id="KW-1185">Reference proteome</keyword>
<dbReference type="InterPro" id="IPR003439">
    <property type="entry name" value="ABC_transporter-like_ATP-bd"/>
</dbReference>
<dbReference type="InterPro" id="IPR013563">
    <property type="entry name" value="Oligopep_ABC_C"/>
</dbReference>
<dbReference type="GO" id="GO:0005524">
    <property type="term" value="F:ATP binding"/>
    <property type="evidence" value="ECO:0007669"/>
    <property type="project" value="UniProtKB-KW"/>
</dbReference>
<evidence type="ECO:0000256" key="3">
    <source>
        <dbReference type="ARBA" id="ARBA00022741"/>
    </source>
</evidence>
<dbReference type="RefSeq" id="WP_120071372.1">
    <property type="nucleotide sequence ID" value="NZ_CP126113.1"/>
</dbReference>
<dbReference type="InterPro" id="IPR017871">
    <property type="entry name" value="ABC_transporter-like_CS"/>
</dbReference>
<dbReference type="GO" id="GO:0055085">
    <property type="term" value="P:transmembrane transport"/>
    <property type="evidence" value="ECO:0007669"/>
    <property type="project" value="UniProtKB-ARBA"/>
</dbReference>
<dbReference type="PANTHER" id="PTHR43776">
    <property type="entry name" value="TRANSPORT ATP-BINDING PROTEIN"/>
    <property type="match status" value="1"/>
</dbReference>
<evidence type="ECO:0000256" key="2">
    <source>
        <dbReference type="ARBA" id="ARBA00022448"/>
    </source>
</evidence>
<dbReference type="PROSITE" id="PS50893">
    <property type="entry name" value="ABC_TRANSPORTER_2"/>
    <property type="match status" value="1"/>
</dbReference>
<dbReference type="InterPro" id="IPR027417">
    <property type="entry name" value="P-loop_NTPase"/>
</dbReference>
<keyword evidence="3" id="KW-0547">Nucleotide-binding</keyword>
<dbReference type="AlphaFoldDB" id="A0A443IXK7"/>
<dbReference type="CDD" id="cd03257">
    <property type="entry name" value="ABC_NikE_OppD_transporters"/>
    <property type="match status" value="1"/>
</dbReference>
<evidence type="ECO:0000256" key="1">
    <source>
        <dbReference type="ARBA" id="ARBA00005417"/>
    </source>
</evidence>
<dbReference type="GO" id="GO:0015833">
    <property type="term" value="P:peptide transport"/>
    <property type="evidence" value="ECO:0007669"/>
    <property type="project" value="InterPro"/>
</dbReference>
<keyword evidence="2" id="KW-0813">Transport</keyword>
<dbReference type="Gene3D" id="3.40.50.300">
    <property type="entry name" value="P-loop containing nucleotide triphosphate hydrolases"/>
    <property type="match status" value="1"/>
</dbReference>
<dbReference type="SUPFAM" id="SSF52540">
    <property type="entry name" value="P-loop containing nucleoside triphosphate hydrolases"/>
    <property type="match status" value="1"/>
</dbReference>
<dbReference type="Pfam" id="PF08352">
    <property type="entry name" value="oligo_HPY"/>
    <property type="match status" value="1"/>
</dbReference>
<dbReference type="Pfam" id="PF00005">
    <property type="entry name" value="ABC_tran"/>
    <property type="match status" value="1"/>
</dbReference>
<evidence type="ECO:0000259" key="5">
    <source>
        <dbReference type="PROSITE" id="PS50893"/>
    </source>
</evidence>
<dbReference type="PANTHER" id="PTHR43776:SF7">
    <property type="entry name" value="D,D-DIPEPTIDE TRANSPORT ATP-BINDING PROTEIN DDPF-RELATED"/>
    <property type="match status" value="1"/>
</dbReference>
<protein>
    <submittedName>
        <fullName evidence="6">ATP-binding cassette domain-containing protein</fullName>
    </submittedName>
</protein>
<reference evidence="6" key="1">
    <citation type="submission" date="2018-12" db="EMBL/GenBank/DDBJ databases">
        <authorList>
            <person name="Sun L."/>
            <person name="Chen Z."/>
        </authorList>
    </citation>
    <scope>NUCLEOTIDE SEQUENCE [LARGE SCALE GENOMIC DNA]</scope>
    <source>
        <strain evidence="6">DSM 16012</strain>
    </source>
</reference>
<dbReference type="OrthoDB" id="9802264at2"/>
<evidence type="ECO:0000256" key="4">
    <source>
        <dbReference type="ARBA" id="ARBA00022840"/>
    </source>
</evidence>
<gene>
    <name evidence="6" type="ORF">D4N35_005860</name>
</gene>
<dbReference type="FunFam" id="3.40.50.300:FF:000016">
    <property type="entry name" value="Oligopeptide ABC transporter ATP-binding component"/>
    <property type="match status" value="1"/>
</dbReference>
<dbReference type="InterPro" id="IPR050319">
    <property type="entry name" value="ABC_transp_ATP-bind"/>
</dbReference>
<dbReference type="NCBIfam" id="TIGR01727">
    <property type="entry name" value="oligo_HPY"/>
    <property type="match status" value="1"/>
</dbReference>
<feature type="domain" description="ABC transporter" evidence="5">
    <location>
        <begin position="21"/>
        <end position="264"/>
    </location>
</feature>
<sequence>MAPQLKERQSFEQESSSSPLIQVKDLKKYFTVGNKKLKAVDGLNLDIYPGETVGLVGESGCGKSTAGRTIIRLYEPTSGEVLYNGKNIYGNNEREMSKLRREIQMVFQDPYASLNPRMTVEEIIGEPFAIHHALGGKKKKERIKELLRLVGLNTDHISRFPHEFSGGQRQRIGIARALALDPKFIVCDEPISALDVSIQAQVVNLLKELQRKMGLTYLFIAHDLSMVKYISDRILVMYLGKMVELADSEELYEDPLHPYTKALLSSVPIPDPELRRERIILKGDVPSPIDPPSGCVFRTRCPAAMDVCAKAVPEWQEVKPGHFTACHLYQ</sequence>
<accession>A0A443IXK7</accession>
<dbReference type="InterPro" id="IPR003593">
    <property type="entry name" value="AAA+_ATPase"/>
</dbReference>
<proteinExistence type="inferred from homology"/>
<name>A0A443IXK7_9BACI</name>
<dbReference type="PROSITE" id="PS00211">
    <property type="entry name" value="ABC_TRANSPORTER_1"/>
    <property type="match status" value="1"/>
</dbReference>
<evidence type="ECO:0000313" key="6">
    <source>
        <dbReference type="EMBL" id="RWR12903.1"/>
    </source>
</evidence>
<organism evidence="6 7">
    <name type="scientific">Siminovitchia fortis</name>
    <dbReference type="NCBI Taxonomy" id="254758"/>
    <lineage>
        <taxon>Bacteria</taxon>
        <taxon>Bacillati</taxon>
        <taxon>Bacillota</taxon>
        <taxon>Bacilli</taxon>
        <taxon>Bacillales</taxon>
        <taxon>Bacillaceae</taxon>
        <taxon>Siminovitchia</taxon>
    </lineage>
</organism>
<dbReference type="Proteomes" id="UP000273811">
    <property type="component" value="Unassembled WGS sequence"/>
</dbReference>
<evidence type="ECO:0000313" key="7">
    <source>
        <dbReference type="Proteomes" id="UP000273811"/>
    </source>
</evidence>